<evidence type="ECO:0000313" key="2">
    <source>
        <dbReference type="Proteomes" id="UP001157502"/>
    </source>
</evidence>
<name>A0ACC2HLR0_DALPE</name>
<organism evidence="1 2">
    <name type="scientific">Dallia pectoralis</name>
    <name type="common">Alaska blackfish</name>
    <dbReference type="NCBI Taxonomy" id="75939"/>
    <lineage>
        <taxon>Eukaryota</taxon>
        <taxon>Metazoa</taxon>
        <taxon>Chordata</taxon>
        <taxon>Craniata</taxon>
        <taxon>Vertebrata</taxon>
        <taxon>Euteleostomi</taxon>
        <taxon>Actinopterygii</taxon>
        <taxon>Neopterygii</taxon>
        <taxon>Teleostei</taxon>
        <taxon>Protacanthopterygii</taxon>
        <taxon>Esociformes</taxon>
        <taxon>Umbridae</taxon>
        <taxon>Dallia</taxon>
    </lineage>
</organism>
<keyword evidence="2" id="KW-1185">Reference proteome</keyword>
<proteinExistence type="predicted"/>
<dbReference type="Proteomes" id="UP001157502">
    <property type="component" value="Chromosome 1"/>
</dbReference>
<sequence>MKFTSGFMEYTNLFRQEPVRAAKTTLLYLWGIYTKPTMPAKEVLRLLLMCLIIATVTGGLIYHWMTVILRYDAGTSSTAACVCSVSVAVLSFLCHPLRCVITMILPTLGTKQGRKLIISASMMVLVLNVMPNITTNMGVFMHVLKCTSEGFAHSFLNSSVLLQNAKFDLVNKSIEAKQNEFNVVQSLMAFNEFTHINVSEVKHKFVTLSNEIESDFSHAKKLLEEYKLLSNRILAAVFVIYLIVESACYLKSYVISVTFDNVYITRQLIQKASNDGIQIIPTKLKNMVNSTSLKITKQEFTKCLASIAVVTLYFFIVLLVMALDHIVYHVVVVSGPWLFDVPATSVSITVNYKVNLHFPGLCLIPALCWGIEQVNFQKRYDWVFSTGSSGCAVNPSPPDMALRVLLGLLCLVSYITVFLEVYARRIRRKVAASFFKKQEENRINFLLKKIQLKQQTNKDNIFFI</sequence>
<reference evidence="1" key="1">
    <citation type="submission" date="2021-05" db="EMBL/GenBank/DDBJ databases">
        <authorList>
            <person name="Pan Q."/>
            <person name="Jouanno E."/>
            <person name="Zahm M."/>
            <person name="Klopp C."/>
            <person name="Cabau C."/>
            <person name="Louis A."/>
            <person name="Berthelot C."/>
            <person name="Parey E."/>
            <person name="Roest Crollius H."/>
            <person name="Montfort J."/>
            <person name="Robinson-Rechavi M."/>
            <person name="Bouchez O."/>
            <person name="Lampietro C."/>
            <person name="Lopez Roques C."/>
            <person name="Donnadieu C."/>
            <person name="Postlethwait J."/>
            <person name="Bobe J."/>
            <person name="Dillon D."/>
            <person name="Chandos A."/>
            <person name="von Hippel F."/>
            <person name="Guiguen Y."/>
        </authorList>
    </citation>
    <scope>NUCLEOTIDE SEQUENCE</scope>
    <source>
        <strain evidence="1">YG-Jan2019</strain>
    </source>
</reference>
<comment type="caution">
    <text evidence="1">The sequence shown here is derived from an EMBL/GenBank/DDBJ whole genome shotgun (WGS) entry which is preliminary data.</text>
</comment>
<accession>A0ACC2HLR0</accession>
<evidence type="ECO:0000313" key="1">
    <source>
        <dbReference type="EMBL" id="KAJ8016846.1"/>
    </source>
</evidence>
<protein>
    <submittedName>
        <fullName evidence="1">Uncharacterized protein</fullName>
    </submittedName>
</protein>
<dbReference type="EMBL" id="CM055728">
    <property type="protein sequence ID" value="KAJ8016846.1"/>
    <property type="molecule type" value="Genomic_DNA"/>
</dbReference>
<gene>
    <name evidence="1" type="ORF">DPEC_G00011590</name>
</gene>